<dbReference type="InterPro" id="IPR032783">
    <property type="entry name" value="AraC_lig"/>
</dbReference>
<evidence type="ECO:0000256" key="2">
    <source>
        <dbReference type="ARBA" id="ARBA00023125"/>
    </source>
</evidence>
<dbReference type="EMBL" id="FPCH01000004">
    <property type="protein sequence ID" value="SFV38792.1"/>
    <property type="molecule type" value="Genomic_DNA"/>
</dbReference>
<evidence type="ECO:0000259" key="4">
    <source>
        <dbReference type="PROSITE" id="PS01124"/>
    </source>
</evidence>
<dbReference type="Pfam" id="PF12852">
    <property type="entry name" value="Cupin_6"/>
    <property type="match status" value="1"/>
</dbReference>
<dbReference type="PROSITE" id="PS00041">
    <property type="entry name" value="HTH_ARAC_FAMILY_1"/>
    <property type="match status" value="1"/>
</dbReference>
<dbReference type="PRINTS" id="PR00032">
    <property type="entry name" value="HTHARAC"/>
</dbReference>
<reference evidence="6" key="1">
    <citation type="submission" date="2016-10" db="EMBL/GenBank/DDBJ databases">
        <authorList>
            <person name="Varghese N."/>
            <person name="Submissions S."/>
        </authorList>
    </citation>
    <scope>NUCLEOTIDE SEQUENCE [LARGE SCALE GENOMIC DNA]</scope>
    <source>
        <strain evidence="6">DSM 1565</strain>
    </source>
</reference>
<dbReference type="InterPro" id="IPR018060">
    <property type="entry name" value="HTH_AraC"/>
</dbReference>
<dbReference type="InterPro" id="IPR018062">
    <property type="entry name" value="HTH_AraC-typ_CS"/>
</dbReference>
<dbReference type="OrthoDB" id="9802263at2"/>
<dbReference type="SMART" id="SM00342">
    <property type="entry name" value="HTH_ARAC"/>
    <property type="match status" value="1"/>
</dbReference>
<dbReference type="RefSeq" id="WP_092869358.1">
    <property type="nucleotide sequence ID" value="NZ_FPCH01000004.1"/>
</dbReference>
<gene>
    <name evidence="5" type="ORF">SAMN04488557_3851</name>
</gene>
<dbReference type="SUPFAM" id="SSF46689">
    <property type="entry name" value="Homeodomain-like"/>
    <property type="match status" value="2"/>
</dbReference>
<keyword evidence="2" id="KW-0238">DNA-binding</keyword>
<evidence type="ECO:0000313" key="5">
    <source>
        <dbReference type="EMBL" id="SFV38792.1"/>
    </source>
</evidence>
<dbReference type="PANTHER" id="PTHR46796:SF7">
    <property type="entry name" value="ARAC FAMILY TRANSCRIPTIONAL REGULATOR"/>
    <property type="match status" value="1"/>
</dbReference>
<proteinExistence type="predicted"/>
<dbReference type="InterPro" id="IPR050204">
    <property type="entry name" value="AraC_XylS_family_regulators"/>
</dbReference>
<keyword evidence="3" id="KW-0804">Transcription</keyword>
<dbReference type="Gene3D" id="1.10.10.60">
    <property type="entry name" value="Homeodomain-like"/>
    <property type="match status" value="2"/>
</dbReference>
<dbReference type="Proteomes" id="UP000199423">
    <property type="component" value="Unassembled WGS sequence"/>
</dbReference>
<evidence type="ECO:0000313" key="6">
    <source>
        <dbReference type="Proteomes" id="UP000199423"/>
    </source>
</evidence>
<evidence type="ECO:0000256" key="1">
    <source>
        <dbReference type="ARBA" id="ARBA00023015"/>
    </source>
</evidence>
<sequence>MEHIDWLSRLLDIVPVTGRAEHRCFFAAPWRLESASSEPGEIPYHVILAGSAILEGADGEPPRALRAGDILLLTRGAAHVLHDGGGRSASPIRQRIGATITVDENDGHGERLDMLCGRFIFSAAHARLIHDHLPPRLVVNAAEHSAIAARPGARARLANLVGLMRSESAEENLGGQAMLGALSTVLFTLTLRLASEDRDAPTGLLALAGHPHLAGALSAMLAAPGRPWTLPELASLCGMSRATFIRQFQQSLGRSATELLTDVRMTAAANALRATSNSVAAIGEDVGYQSEAAFQRAFKQHVGFTPAEYRRRAAMDAKSSR</sequence>
<keyword evidence="1" id="KW-0805">Transcription regulation</keyword>
<name>A0A1I7NVW8_9HYPH</name>
<organism evidence="5 6">
    <name type="scientific">Hyphomicrobium facile</name>
    <dbReference type="NCBI Taxonomy" id="51670"/>
    <lineage>
        <taxon>Bacteria</taxon>
        <taxon>Pseudomonadati</taxon>
        <taxon>Pseudomonadota</taxon>
        <taxon>Alphaproteobacteria</taxon>
        <taxon>Hyphomicrobiales</taxon>
        <taxon>Hyphomicrobiaceae</taxon>
        <taxon>Hyphomicrobium</taxon>
    </lineage>
</organism>
<dbReference type="PANTHER" id="PTHR46796">
    <property type="entry name" value="HTH-TYPE TRANSCRIPTIONAL ACTIVATOR RHAS-RELATED"/>
    <property type="match status" value="1"/>
</dbReference>
<dbReference type="InterPro" id="IPR020449">
    <property type="entry name" value="Tscrpt_reg_AraC-type_HTH"/>
</dbReference>
<dbReference type="STRING" id="51670.SAMN04488557_3851"/>
<dbReference type="PROSITE" id="PS01124">
    <property type="entry name" value="HTH_ARAC_FAMILY_2"/>
    <property type="match status" value="1"/>
</dbReference>
<dbReference type="AlphaFoldDB" id="A0A1I7NVW8"/>
<dbReference type="GO" id="GO:0003700">
    <property type="term" value="F:DNA-binding transcription factor activity"/>
    <property type="evidence" value="ECO:0007669"/>
    <property type="project" value="InterPro"/>
</dbReference>
<dbReference type="GO" id="GO:0043565">
    <property type="term" value="F:sequence-specific DNA binding"/>
    <property type="evidence" value="ECO:0007669"/>
    <property type="project" value="InterPro"/>
</dbReference>
<dbReference type="InterPro" id="IPR009057">
    <property type="entry name" value="Homeodomain-like_sf"/>
</dbReference>
<keyword evidence="6" id="KW-1185">Reference proteome</keyword>
<protein>
    <submittedName>
        <fullName evidence="5">AraC family transcriptional regulator, activator of mtrCDE</fullName>
    </submittedName>
</protein>
<feature type="domain" description="HTH araC/xylS-type" evidence="4">
    <location>
        <begin position="211"/>
        <end position="312"/>
    </location>
</feature>
<evidence type="ECO:0000256" key="3">
    <source>
        <dbReference type="ARBA" id="ARBA00023163"/>
    </source>
</evidence>
<accession>A0A1I7NVW8</accession>
<dbReference type="Pfam" id="PF12833">
    <property type="entry name" value="HTH_18"/>
    <property type="match status" value="1"/>
</dbReference>